<evidence type="ECO:0000259" key="17">
    <source>
        <dbReference type="PROSITE" id="PS50893"/>
    </source>
</evidence>
<dbReference type="EC" id="7.4.2.10" evidence="14"/>
<keyword evidence="5" id="KW-0997">Cell inner membrane</keyword>
<comment type="similarity">
    <text evidence="13">Belongs to the ABC transporter superfamily. Glutathione importer (TC 3.A.1.5.11) family.</text>
</comment>
<evidence type="ECO:0000256" key="14">
    <source>
        <dbReference type="ARBA" id="ARBA00039050"/>
    </source>
</evidence>
<sequence>MTATNLRMRDDELLAIKDLSLSFPGYYGYTQVLHNISFSVKKGETLAIVGESGSGKTVTMRRVMRLLGNVRTDSGQILLRKRNNQIIDITNISHKDATAIRGTDLSMIFQEPMTSLNPVFTIGNQMLEAILVHQRIPKAQAMQKVMELLELVRFPDKSRRVNDYPFQLSGGMRQRVMIAMALASNPQILIADEPTTALDVTIQAQILALIKSLQNKLHISVVFITHDMGVVAEIADRVVVMYKGELVEENDVNTIFSTPSHPYTRALLKAVPKLGSMRGRSFPATLPVLEMSKELSRKADDAPPEEKTIDTADYTKQPLLQARNLTTHFVAEKTFFGRTTHVVRAVQNVNFDIYEGETLGIVGESGCGKSTTGYAILKLVPAEGKVLYKGQDILALSESQLKHYRRDIQFVFQDPYASLNPRIRIGAAIEEPLIIHNIGTAEERKKRVEYLLDCVGIPRAHKDRYPHEFSGGQRQRIAIARALATQPKIIIADEAVSSLDVSIQATVLNLMLELQKEFKLSYLFISHNMAVIERVSNRVMVMYLGQVVESGSRMQVFENPSHSYTKKLLSAIPVPDPSHRSNFGMLSGEIPSTIHRVSDAIPKIEYVEIEPGHFIASA</sequence>
<evidence type="ECO:0000256" key="4">
    <source>
        <dbReference type="ARBA" id="ARBA00022475"/>
    </source>
</evidence>
<keyword evidence="3" id="KW-0813">Transport</keyword>
<dbReference type="NCBIfam" id="NF007739">
    <property type="entry name" value="PRK10419.1"/>
    <property type="match status" value="2"/>
</dbReference>
<dbReference type="InterPro" id="IPR013563">
    <property type="entry name" value="Oligopep_ABC_C"/>
</dbReference>
<comment type="subunit">
    <text evidence="2">The complex is composed of two ATP-binding proteins (GsiA), two transmembrane proteins (GsiC and GsiD) and a solute-binding protein (GsiB).</text>
</comment>
<dbReference type="SMART" id="SM00382">
    <property type="entry name" value="AAA"/>
    <property type="match status" value="2"/>
</dbReference>
<evidence type="ECO:0000256" key="2">
    <source>
        <dbReference type="ARBA" id="ARBA00011469"/>
    </source>
</evidence>
<dbReference type="InterPro" id="IPR003439">
    <property type="entry name" value="ABC_transporter-like_ATP-bd"/>
</dbReference>
<reference evidence="18" key="1">
    <citation type="submission" date="2017-02" db="EMBL/GenBank/DDBJ databases">
        <authorList>
            <person name="Regsiter A."/>
            <person name="William W."/>
        </authorList>
    </citation>
    <scope>NUCLEOTIDE SEQUENCE</scope>
    <source>
        <strain evidence="18">BdmA 4</strain>
    </source>
</reference>
<feature type="domain" description="ABC transporter" evidence="17">
    <location>
        <begin position="320"/>
        <end position="569"/>
    </location>
</feature>
<dbReference type="EMBL" id="FWDO01000004">
    <property type="protein sequence ID" value="SLM17956.1"/>
    <property type="molecule type" value="Genomic_DNA"/>
</dbReference>
<evidence type="ECO:0000256" key="15">
    <source>
        <dbReference type="ARBA" id="ARBA00041187"/>
    </source>
</evidence>
<evidence type="ECO:0000256" key="5">
    <source>
        <dbReference type="ARBA" id="ARBA00022519"/>
    </source>
</evidence>
<name>A0A3P3XNU2_9SPIR</name>
<dbReference type="InterPro" id="IPR050319">
    <property type="entry name" value="ABC_transp_ATP-bind"/>
</dbReference>
<dbReference type="GO" id="GO:0015833">
    <property type="term" value="P:peptide transport"/>
    <property type="evidence" value="ECO:0007669"/>
    <property type="project" value="InterPro"/>
</dbReference>
<dbReference type="GO" id="GO:0055085">
    <property type="term" value="P:transmembrane transport"/>
    <property type="evidence" value="ECO:0007669"/>
    <property type="project" value="UniProtKB-ARBA"/>
</dbReference>
<comment type="function">
    <text evidence="12">Part of the ABC transporter complex GsiABCD involved in glutathione import. Responsible for energy coupling to the transport system.</text>
</comment>
<gene>
    <name evidence="18" type="primary">yliA</name>
    <name evidence="18" type="ORF">SPIRO4BDMA_40528</name>
</gene>
<keyword evidence="10" id="KW-1278">Translocase</keyword>
<evidence type="ECO:0000256" key="11">
    <source>
        <dbReference type="ARBA" id="ARBA00023136"/>
    </source>
</evidence>
<evidence type="ECO:0000256" key="6">
    <source>
        <dbReference type="ARBA" id="ARBA00022737"/>
    </source>
</evidence>
<dbReference type="PANTHER" id="PTHR43776:SF15">
    <property type="entry name" value="GLUTATHIONE IMPORT ATP-BINDING PROTEIN GSIA"/>
    <property type="match status" value="1"/>
</dbReference>
<proteinExistence type="inferred from homology"/>
<evidence type="ECO:0000256" key="12">
    <source>
        <dbReference type="ARBA" id="ARBA00037530"/>
    </source>
</evidence>
<dbReference type="Pfam" id="PF08352">
    <property type="entry name" value="oligo_HPY"/>
    <property type="match status" value="2"/>
</dbReference>
<keyword evidence="4" id="KW-1003">Cell membrane</keyword>
<evidence type="ECO:0000256" key="1">
    <source>
        <dbReference type="ARBA" id="ARBA00004533"/>
    </source>
</evidence>
<comment type="catalytic activity">
    <reaction evidence="16">
        <text>glutathione(out) + ATP + H2O = glutathione(in) + ADP + phosphate + H(+)</text>
        <dbReference type="Rhea" id="RHEA:29791"/>
        <dbReference type="ChEBI" id="CHEBI:15377"/>
        <dbReference type="ChEBI" id="CHEBI:15378"/>
        <dbReference type="ChEBI" id="CHEBI:30616"/>
        <dbReference type="ChEBI" id="CHEBI:43474"/>
        <dbReference type="ChEBI" id="CHEBI:57925"/>
        <dbReference type="ChEBI" id="CHEBI:456216"/>
        <dbReference type="EC" id="7.4.2.10"/>
    </reaction>
</comment>
<dbReference type="Pfam" id="PF00005">
    <property type="entry name" value="ABC_tran"/>
    <property type="match status" value="2"/>
</dbReference>
<dbReference type="InterPro" id="IPR017871">
    <property type="entry name" value="ABC_transporter-like_CS"/>
</dbReference>
<dbReference type="NCBIfam" id="NF008453">
    <property type="entry name" value="PRK11308.1"/>
    <property type="match status" value="2"/>
</dbReference>
<evidence type="ECO:0000256" key="10">
    <source>
        <dbReference type="ARBA" id="ARBA00022967"/>
    </source>
</evidence>
<dbReference type="CDD" id="cd03257">
    <property type="entry name" value="ABC_NikE_OppD_transporters"/>
    <property type="match status" value="2"/>
</dbReference>
<dbReference type="PROSITE" id="PS50893">
    <property type="entry name" value="ABC_TRANSPORTER_2"/>
    <property type="match status" value="2"/>
</dbReference>
<dbReference type="SUPFAM" id="SSF52540">
    <property type="entry name" value="P-loop containing nucleoside triphosphate hydrolases"/>
    <property type="match status" value="2"/>
</dbReference>
<evidence type="ECO:0000313" key="18">
    <source>
        <dbReference type="EMBL" id="SLM17956.1"/>
    </source>
</evidence>
<dbReference type="Gene3D" id="3.40.50.300">
    <property type="entry name" value="P-loop containing nucleotide triphosphate hydrolases"/>
    <property type="match status" value="2"/>
</dbReference>
<dbReference type="InterPro" id="IPR003593">
    <property type="entry name" value="AAA+_ATPase"/>
</dbReference>
<dbReference type="PANTHER" id="PTHR43776">
    <property type="entry name" value="TRANSPORT ATP-BINDING PROTEIN"/>
    <property type="match status" value="1"/>
</dbReference>
<protein>
    <recommendedName>
        <fullName evidence="15">Glutathione import ATP-binding protein GsiA</fullName>
        <ecNumber evidence="14">7.4.2.10</ecNumber>
    </recommendedName>
</protein>
<dbReference type="AlphaFoldDB" id="A0A3P3XNU2"/>
<keyword evidence="8" id="KW-0378">Hydrolase</keyword>
<keyword evidence="6" id="KW-0677">Repeat</keyword>
<evidence type="ECO:0000256" key="3">
    <source>
        <dbReference type="ARBA" id="ARBA00022448"/>
    </source>
</evidence>
<evidence type="ECO:0000256" key="16">
    <source>
        <dbReference type="ARBA" id="ARBA00047640"/>
    </source>
</evidence>
<keyword evidence="11" id="KW-0472">Membrane</keyword>
<evidence type="ECO:0000256" key="13">
    <source>
        <dbReference type="ARBA" id="ARBA00038416"/>
    </source>
</evidence>
<evidence type="ECO:0000256" key="7">
    <source>
        <dbReference type="ARBA" id="ARBA00022741"/>
    </source>
</evidence>
<organism evidence="18">
    <name type="scientific">uncultured spirochete</name>
    <dbReference type="NCBI Taxonomy" id="156406"/>
    <lineage>
        <taxon>Bacteria</taxon>
        <taxon>Pseudomonadati</taxon>
        <taxon>Spirochaetota</taxon>
        <taxon>Spirochaetia</taxon>
        <taxon>Spirochaetales</taxon>
        <taxon>environmental samples</taxon>
    </lineage>
</organism>
<keyword evidence="7" id="KW-0547">Nucleotide-binding</keyword>
<evidence type="ECO:0000256" key="9">
    <source>
        <dbReference type="ARBA" id="ARBA00022840"/>
    </source>
</evidence>
<dbReference type="InterPro" id="IPR027417">
    <property type="entry name" value="P-loop_NTPase"/>
</dbReference>
<dbReference type="GO" id="GO:0016887">
    <property type="term" value="F:ATP hydrolysis activity"/>
    <property type="evidence" value="ECO:0007669"/>
    <property type="project" value="InterPro"/>
</dbReference>
<comment type="subcellular location">
    <subcellularLocation>
        <location evidence="1">Cell inner membrane</location>
    </subcellularLocation>
</comment>
<dbReference type="GO" id="GO:0005524">
    <property type="term" value="F:ATP binding"/>
    <property type="evidence" value="ECO:0007669"/>
    <property type="project" value="UniProtKB-KW"/>
</dbReference>
<dbReference type="GO" id="GO:0005886">
    <property type="term" value="C:plasma membrane"/>
    <property type="evidence" value="ECO:0007669"/>
    <property type="project" value="UniProtKB-SubCell"/>
</dbReference>
<accession>A0A3P3XNU2</accession>
<feature type="domain" description="ABC transporter" evidence="17">
    <location>
        <begin position="14"/>
        <end position="268"/>
    </location>
</feature>
<dbReference type="FunFam" id="3.40.50.300:FF:000016">
    <property type="entry name" value="Oligopeptide ABC transporter ATP-binding component"/>
    <property type="match status" value="2"/>
</dbReference>
<keyword evidence="9 18" id="KW-0067">ATP-binding</keyword>
<evidence type="ECO:0000256" key="8">
    <source>
        <dbReference type="ARBA" id="ARBA00022801"/>
    </source>
</evidence>
<dbReference type="PROSITE" id="PS00211">
    <property type="entry name" value="ABC_TRANSPORTER_1"/>
    <property type="match status" value="2"/>
</dbReference>